<keyword evidence="2" id="KW-1185">Reference proteome</keyword>
<organism evidence="1 2">
    <name type="scientific">Trichomalopsis sarcophagae</name>
    <dbReference type="NCBI Taxonomy" id="543379"/>
    <lineage>
        <taxon>Eukaryota</taxon>
        <taxon>Metazoa</taxon>
        <taxon>Ecdysozoa</taxon>
        <taxon>Arthropoda</taxon>
        <taxon>Hexapoda</taxon>
        <taxon>Insecta</taxon>
        <taxon>Pterygota</taxon>
        <taxon>Neoptera</taxon>
        <taxon>Endopterygota</taxon>
        <taxon>Hymenoptera</taxon>
        <taxon>Apocrita</taxon>
        <taxon>Proctotrupomorpha</taxon>
        <taxon>Chalcidoidea</taxon>
        <taxon>Pteromalidae</taxon>
        <taxon>Pteromalinae</taxon>
        <taxon>Trichomalopsis</taxon>
    </lineage>
</organism>
<name>A0A232EFY9_9HYME</name>
<dbReference type="Proteomes" id="UP000215335">
    <property type="component" value="Unassembled WGS sequence"/>
</dbReference>
<evidence type="ECO:0000313" key="2">
    <source>
        <dbReference type="Proteomes" id="UP000215335"/>
    </source>
</evidence>
<comment type="caution">
    <text evidence="1">The sequence shown here is derived from an EMBL/GenBank/DDBJ whole genome shotgun (WGS) entry which is preliminary data.</text>
</comment>
<dbReference type="EMBL" id="NNAY01004910">
    <property type="protein sequence ID" value="OXU17257.1"/>
    <property type="molecule type" value="Genomic_DNA"/>
</dbReference>
<sequence>MYARGSALTYSYARYHERDARRGCAPVIREPVVIARGSSYISRGRREASWCCHRQQARRPCQYGSNPGLYWRVLALLALLIGALPVSIEEPPLAPALTGEVRSSRRTGKQTIQHTRDARRGCAPVIREPVVIARGSSYISRGRREASWCRHRQQARRPCRYGSNPGLYWRVLALLALLIDALPVSIGEQPLAPALT</sequence>
<reference evidence="1 2" key="1">
    <citation type="journal article" date="2017" name="Curr. Biol.">
        <title>The Evolution of Venom by Co-option of Single-Copy Genes.</title>
        <authorList>
            <person name="Martinson E.O."/>
            <person name="Mrinalini"/>
            <person name="Kelkar Y.D."/>
            <person name="Chang C.H."/>
            <person name="Werren J.H."/>
        </authorList>
    </citation>
    <scope>NUCLEOTIDE SEQUENCE [LARGE SCALE GENOMIC DNA]</scope>
    <source>
        <strain evidence="1 2">Alberta</strain>
        <tissue evidence="1">Whole body</tissue>
    </source>
</reference>
<dbReference type="AlphaFoldDB" id="A0A232EFY9"/>
<evidence type="ECO:0000313" key="1">
    <source>
        <dbReference type="EMBL" id="OXU17257.1"/>
    </source>
</evidence>
<gene>
    <name evidence="1" type="ORF">TSAR_014647</name>
</gene>
<accession>A0A232EFY9</accession>
<proteinExistence type="predicted"/>
<feature type="non-terminal residue" evidence="1">
    <location>
        <position position="196"/>
    </location>
</feature>
<protein>
    <submittedName>
        <fullName evidence="1">Uncharacterized protein</fullName>
    </submittedName>
</protein>